<evidence type="ECO:0000256" key="1">
    <source>
        <dbReference type="SAM" id="MobiDB-lite"/>
    </source>
</evidence>
<sequence>MSAPGLPRLTDPAARVRAALGPQPVADVRGRRVHRLADALTWTVADDGTVAGVRPDALHAAPRPLDALLVRTLLADLRVLDPDEAAPTAEQVDALVDDVRREVLARQTRHPRTAPVLALDRAVATRILRARRAWLDGTGQLVWRPRLADPVRGGSGEQAPVPDPVRGPDSGSVEARAGARPGTPVTTSDVADILRTGGVVQASEPRPDPGAVLVELRALAAREQVPADAGPPRPWWRRRD</sequence>
<proteinExistence type="predicted"/>
<gene>
    <name evidence="2" type="ORF">HDA37_000657</name>
</gene>
<reference evidence="2 3" key="1">
    <citation type="submission" date="2020-07" db="EMBL/GenBank/DDBJ databases">
        <title>Sequencing the genomes of 1000 actinobacteria strains.</title>
        <authorList>
            <person name="Klenk H.-P."/>
        </authorList>
    </citation>
    <scope>NUCLEOTIDE SEQUENCE [LARGE SCALE GENOMIC DNA]</scope>
    <source>
        <strain evidence="2 3">DSM 44749</strain>
    </source>
</reference>
<organism evidence="2 3">
    <name type="scientific">Pseudonocardia alni</name>
    <name type="common">Amycolata alni</name>
    <dbReference type="NCBI Taxonomy" id="33907"/>
    <lineage>
        <taxon>Bacteria</taxon>
        <taxon>Bacillati</taxon>
        <taxon>Actinomycetota</taxon>
        <taxon>Actinomycetes</taxon>
        <taxon>Pseudonocardiales</taxon>
        <taxon>Pseudonocardiaceae</taxon>
        <taxon>Pseudonocardia</taxon>
    </lineage>
</organism>
<dbReference type="EMBL" id="JACCCZ010000001">
    <property type="protein sequence ID" value="NYG00372.1"/>
    <property type="molecule type" value="Genomic_DNA"/>
</dbReference>
<dbReference type="AlphaFoldDB" id="A0A852W498"/>
<feature type="region of interest" description="Disordered" evidence="1">
    <location>
        <begin position="149"/>
        <end position="191"/>
    </location>
</feature>
<keyword evidence="3" id="KW-1185">Reference proteome</keyword>
<comment type="caution">
    <text evidence="2">The sequence shown here is derived from an EMBL/GenBank/DDBJ whole genome shotgun (WGS) entry which is preliminary data.</text>
</comment>
<name>A0A852W498_PSEA5</name>
<protein>
    <submittedName>
        <fullName evidence="2">Uncharacterized protein</fullName>
    </submittedName>
</protein>
<accession>A0A852W498</accession>
<dbReference type="RefSeq" id="WP_179760207.1">
    <property type="nucleotide sequence ID" value="NZ_BAAAJZ010000005.1"/>
</dbReference>
<evidence type="ECO:0000313" key="2">
    <source>
        <dbReference type="EMBL" id="NYG00372.1"/>
    </source>
</evidence>
<dbReference type="Proteomes" id="UP000549695">
    <property type="component" value="Unassembled WGS sequence"/>
</dbReference>
<feature type="region of interest" description="Disordered" evidence="1">
    <location>
        <begin position="221"/>
        <end position="240"/>
    </location>
</feature>
<dbReference type="GeneID" id="98050477"/>
<evidence type="ECO:0000313" key="3">
    <source>
        <dbReference type="Proteomes" id="UP000549695"/>
    </source>
</evidence>